<comment type="similarity">
    <text evidence="2">Belongs to the ATP-dependent AMP-binding enzyme family.</text>
</comment>
<comment type="pathway">
    <text evidence="1">Phytoalexin biosynthesis; 3,4',5-trihydroxystilbene biosynthesis; 3,4',5-trihydroxystilbene from trans-4-coumarate: step 1/2.</text>
</comment>
<dbReference type="GO" id="GO:0016405">
    <property type="term" value="F:CoA-ligase activity"/>
    <property type="evidence" value="ECO:0007669"/>
    <property type="project" value="TreeGrafter"/>
</dbReference>
<dbReference type="Gene3D" id="3.40.50.12780">
    <property type="entry name" value="N-terminal domain of ligase-like"/>
    <property type="match status" value="1"/>
</dbReference>
<evidence type="ECO:0000256" key="3">
    <source>
        <dbReference type="ARBA" id="ARBA00022598"/>
    </source>
</evidence>
<evidence type="ECO:0000256" key="4">
    <source>
        <dbReference type="ARBA" id="ARBA00023051"/>
    </source>
</evidence>
<dbReference type="OrthoDB" id="10253869at2759"/>
<dbReference type="UniPathway" id="UPA00372">
    <property type="reaction ID" value="UER00547"/>
</dbReference>
<feature type="domain" description="AMP-dependent synthetase/ligase" evidence="5">
    <location>
        <begin position="56"/>
        <end position="406"/>
    </location>
</feature>
<feature type="domain" description="AMP-binding enzyme C-terminal" evidence="6">
    <location>
        <begin position="458"/>
        <end position="533"/>
    </location>
</feature>
<accession>A0A5N6LNI0</accession>
<dbReference type="PANTHER" id="PTHR24096:SF362">
    <property type="entry name" value="4-COUMARATE--COA LIGASE-LIKE 9"/>
    <property type="match status" value="1"/>
</dbReference>
<reference evidence="7 8" key="1">
    <citation type="submission" date="2019-05" db="EMBL/GenBank/DDBJ databases">
        <title>Mikania micrantha, genome provides insights into the molecular mechanism of rapid growth.</title>
        <authorList>
            <person name="Liu B."/>
        </authorList>
    </citation>
    <scope>NUCLEOTIDE SEQUENCE [LARGE SCALE GENOMIC DNA]</scope>
    <source>
        <strain evidence="7">NLD-2019</strain>
        <tissue evidence="7">Leaf</tissue>
    </source>
</reference>
<dbReference type="GO" id="GO:0009698">
    <property type="term" value="P:phenylpropanoid metabolic process"/>
    <property type="evidence" value="ECO:0007669"/>
    <property type="project" value="UniProtKB-KW"/>
</dbReference>
<dbReference type="AlphaFoldDB" id="A0A5N6LNI0"/>
<dbReference type="Gene3D" id="3.30.300.30">
    <property type="match status" value="1"/>
</dbReference>
<evidence type="ECO:0000256" key="1">
    <source>
        <dbReference type="ARBA" id="ARBA00004930"/>
    </source>
</evidence>
<keyword evidence="8" id="KW-1185">Reference proteome</keyword>
<evidence type="ECO:0000259" key="5">
    <source>
        <dbReference type="Pfam" id="PF00501"/>
    </source>
</evidence>
<comment type="caution">
    <text evidence="7">The sequence shown here is derived from an EMBL/GenBank/DDBJ whole genome shotgun (WGS) entry which is preliminary data.</text>
</comment>
<dbReference type="InterPro" id="IPR045851">
    <property type="entry name" value="AMP-bd_C_sf"/>
</dbReference>
<dbReference type="Pfam" id="PF13193">
    <property type="entry name" value="AMP-binding_C"/>
    <property type="match status" value="1"/>
</dbReference>
<dbReference type="CDD" id="cd05904">
    <property type="entry name" value="4CL"/>
    <property type="match status" value="1"/>
</dbReference>
<dbReference type="Proteomes" id="UP000326396">
    <property type="component" value="Linkage Group LG9"/>
</dbReference>
<evidence type="ECO:0000313" key="8">
    <source>
        <dbReference type="Proteomes" id="UP000326396"/>
    </source>
</evidence>
<dbReference type="SUPFAM" id="SSF56801">
    <property type="entry name" value="Acetyl-CoA synthetase-like"/>
    <property type="match status" value="1"/>
</dbReference>
<keyword evidence="3" id="KW-0436">Ligase</keyword>
<dbReference type="EMBL" id="SZYD01000019">
    <property type="protein sequence ID" value="KAD2393724.1"/>
    <property type="molecule type" value="Genomic_DNA"/>
</dbReference>
<evidence type="ECO:0000256" key="2">
    <source>
        <dbReference type="ARBA" id="ARBA00006432"/>
    </source>
</evidence>
<proteinExistence type="inferred from homology"/>
<dbReference type="PROSITE" id="PS00455">
    <property type="entry name" value="AMP_BINDING"/>
    <property type="match status" value="1"/>
</dbReference>
<evidence type="ECO:0000259" key="6">
    <source>
        <dbReference type="Pfam" id="PF13193"/>
    </source>
</evidence>
<dbReference type="FunFam" id="3.30.300.30:FF:000007">
    <property type="entry name" value="4-coumarate--CoA ligase 2"/>
    <property type="match status" value="1"/>
</dbReference>
<protein>
    <submittedName>
        <fullName evidence="7">Uncharacterized protein</fullName>
    </submittedName>
</protein>
<dbReference type="Pfam" id="PF00501">
    <property type="entry name" value="AMP-binding"/>
    <property type="match status" value="1"/>
</dbReference>
<dbReference type="PANTHER" id="PTHR24096">
    <property type="entry name" value="LONG-CHAIN-FATTY-ACID--COA LIGASE"/>
    <property type="match status" value="1"/>
</dbReference>
<sequence>MTISNSDSSINPQNGFCSKTLIFHSLRPPYSLPPPSSQLSVTDFVFSLTGTTAETASFIDATTRRTISYSDVPLIVRNLSGCFRRPPVSISRGDCAFVVSPNSSYIPILYLSLFSVGVSVSPVNPASSIPEISRLIRLCKPAVAFATSEVVHKLLEVGFTNRIIVIDSNEFDSMIRLESNVDDGTTVEVSQSDTAAILYSSGTTGNIKGVKLSHRNLISMIAGAIAIRQARSSQAVYLCTVPYFHVYGFSLCIRSVAFGDSLVSIGRFDLRRMLRSIKEFSVTHLPLAPPVVVALVDGGNADLVNGTNWRSVETVFSGGAPLTVAVIDRFKRQFPNVSLVQAYGLTETTGGISRAAGPYESSIVGTVGRITAHCEAKIVDPNTGAGMPPMNRGELWVRGPFVMKGYVGDKEAINTMVDSDGWLRTGDLCYFDNEGFLFVVDRLKELIKYKGYQVPPAELEHILQSHPDILEAAVIPYPDESAGQVPMGFVVRKKGSNIDETQVKDYVAKQVAPYKKLRRVCFIDSIPKNVTGKVLRKELIKMAISGVTSKL</sequence>
<name>A0A5N6LNI0_9ASTR</name>
<organism evidence="7 8">
    <name type="scientific">Mikania micrantha</name>
    <name type="common">bitter vine</name>
    <dbReference type="NCBI Taxonomy" id="192012"/>
    <lineage>
        <taxon>Eukaryota</taxon>
        <taxon>Viridiplantae</taxon>
        <taxon>Streptophyta</taxon>
        <taxon>Embryophyta</taxon>
        <taxon>Tracheophyta</taxon>
        <taxon>Spermatophyta</taxon>
        <taxon>Magnoliopsida</taxon>
        <taxon>eudicotyledons</taxon>
        <taxon>Gunneridae</taxon>
        <taxon>Pentapetalae</taxon>
        <taxon>asterids</taxon>
        <taxon>campanulids</taxon>
        <taxon>Asterales</taxon>
        <taxon>Asteraceae</taxon>
        <taxon>Asteroideae</taxon>
        <taxon>Heliantheae alliance</taxon>
        <taxon>Eupatorieae</taxon>
        <taxon>Mikania</taxon>
    </lineage>
</organism>
<dbReference type="InterPro" id="IPR042099">
    <property type="entry name" value="ANL_N_sf"/>
</dbReference>
<evidence type="ECO:0000313" key="7">
    <source>
        <dbReference type="EMBL" id="KAD2393724.1"/>
    </source>
</evidence>
<dbReference type="InterPro" id="IPR025110">
    <property type="entry name" value="AMP-bd_C"/>
</dbReference>
<keyword evidence="4" id="KW-0587">Phenylpropanoid metabolism</keyword>
<dbReference type="InterPro" id="IPR000873">
    <property type="entry name" value="AMP-dep_synth/lig_dom"/>
</dbReference>
<gene>
    <name evidence="7" type="ORF">E3N88_40701</name>
</gene>
<dbReference type="InterPro" id="IPR020845">
    <property type="entry name" value="AMP-binding_CS"/>
</dbReference>